<dbReference type="GO" id="GO:0005737">
    <property type="term" value="C:cytoplasm"/>
    <property type="evidence" value="ECO:0007669"/>
    <property type="project" value="TreeGrafter"/>
</dbReference>
<dbReference type="Gene3D" id="3.40.50.11370">
    <property type="match status" value="1"/>
</dbReference>
<dbReference type="InterPro" id="IPR008656">
    <property type="entry name" value="Inositol_tetrakis-P_1-kinase"/>
</dbReference>
<proteinExistence type="predicted"/>
<dbReference type="GO" id="GO:0032957">
    <property type="term" value="P:inositol trisphosphate metabolic process"/>
    <property type="evidence" value="ECO:0007669"/>
    <property type="project" value="InterPro"/>
</dbReference>
<evidence type="ECO:0000259" key="2">
    <source>
        <dbReference type="Pfam" id="PF17927"/>
    </source>
</evidence>
<dbReference type="Proteomes" id="UP001151752">
    <property type="component" value="Chromosome 5"/>
</dbReference>
<gene>
    <name evidence="3" type="ORF">OIU74_020190</name>
</gene>
<reference evidence="3" key="2">
    <citation type="journal article" date="2023" name="Int. J. Mol. Sci.">
        <title>De Novo Assembly and Annotation of 11 Diverse Shrub Willow (Salix) Genomes Reveals Novel Gene Organization in Sex-Linked Regions.</title>
        <authorList>
            <person name="Hyden B."/>
            <person name="Feng K."/>
            <person name="Yates T.B."/>
            <person name="Jawdy S."/>
            <person name="Cereghino C."/>
            <person name="Smart L.B."/>
            <person name="Muchero W."/>
        </authorList>
    </citation>
    <scope>NUCLEOTIDE SEQUENCE</scope>
    <source>
        <tissue evidence="3">Shoot tip</tissue>
    </source>
</reference>
<feature type="domain" description="Inositol-tetrakisphosphate 1-kinase N-terminal" evidence="2">
    <location>
        <begin position="40"/>
        <end position="101"/>
    </location>
</feature>
<dbReference type="Pfam" id="PF17927">
    <property type="entry name" value="Ins134_P3_kin_N"/>
    <property type="match status" value="1"/>
</dbReference>
<evidence type="ECO:0000256" key="1">
    <source>
        <dbReference type="SAM" id="MobiDB-lite"/>
    </source>
</evidence>
<dbReference type="AlphaFoldDB" id="A0A9Q0SM43"/>
<dbReference type="GO" id="GO:0005524">
    <property type="term" value="F:ATP binding"/>
    <property type="evidence" value="ECO:0007669"/>
    <property type="project" value="InterPro"/>
</dbReference>
<sequence>MGLQGQIIPYKNGEKEDNDEREGKEISPFPPPPLHSKFAVVGYALTSKKIKSFLKPKLEGLARNKGILFVAIDQNRPLSDQGPFDIVLHKLTGKEWRQILEVGPILTSLILFLPELLVNSVKRVKTYLIDDLNLRCHMICSSSRIIKNHRL</sequence>
<dbReference type="PANTHER" id="PTHR14217:SF39">
    <property type="entry name" value="INOSITOL-TETRAKISPHOSPHATE 1-KINASE 3"/>
    <property type="match status" value="1"/>
</dbReference>
<dbReference type="InterPro" id="IPR041429">
    <property type="entry name" value="ITPK1_N"/>
</dbReference>
<dbReference type="EMBL" id="JAPFFM010000020">
    <property type="protein sequence ID" value="KAJ6681875.1"/>
    <property type="molecule type" value="Genomic_DNA"/>
</dbReference>
<dbReference type="GO" id="GO:0047325">
    <property type="term" value="F:inositol-3,4,5,6-tetrakisphosphate 1-kinase activity"/>
    <property type="evidence" value="ECO:0007669"/>
    <property type="project" value="InterPro"/>
</dbReference>
<dbReference type="PANTHER" id="PTHR14217">
    <property type="entry name" value="INOSITOL-TETRAKISPHOSPHATE 1-KINASE"/>
    <property type="match status" value="1"/>
</dbReference>
<dbReference type="GO" id="GO:0000287">
    <property type="term" value="F:magnesium ion binding"/>
    <property type="evidence" value="ECO:0007669"/>
    <property type="project" value="InterPro"/>
</dbReference>
<reference evidence="3" key="1">
    <citation type="submission" date="2022-11" db="EMBL/GenBank/DDBJ databases">
        <authorList>
            <person name="Hyden B.L."/>
            <person name="Feng K."/>
            <person name="Yates T."/>
            <person name="Jawdy S."/>
            <person name="Smart L.B."/>
            <person name="Muchero W."/>
        </authorList>
    </citation>
    <scope>NUCLEOTIDE SEQUENCE</scope>
    <source>
        <tissue evidence="3">Shoot tip</tissue>
    </source>
</reference>
<dbReference type="GO" id="GO:0052726">
    <property type="term" value="F:inositol-1,3,4-trisphosphate 5-kinase activity"/>
    <property type="evidence" value="ECO:0007669"/>
    <property type="project" value="InterPro"/>
</dbReference>
<feature type="region of interest" description="Disordered" evidence="1">
    <location>
        <begin position="1"/>
        <end position="30"/>
    </location>
</feature>
<evidence type="ECO:0000313" key="3">
    <source>
        <dbReference type="EMBL" id="KAJ6681875.1"/>
    </source>
</evidence>
<keyword evidence="4" id="KW-1185">Reference proteome</keyword>
<protein>
    <submittedName>
        <fullName evidence="3">INOSITOL-TETRAKISPHOSPHATE 1-KINASE</fullName>
    </submittedName>
</protein>
<accession>A0A9Q0SM43</accession>
<evidence type="ECO:0000313" key="4">
    <source>
        <dbReference type="Proteomes" id="UP001151752"/>
    </source>
</evidence>
<organism evidence="3 4">
    <name type="scientific">Salix koriyanagi</name>
    <dbReference type="NCBI Taxonomy" id="2511006"/>
    <lineage>
        <taxon>Eukaryota</taxon>
        <taxon>Viridiplantae</taxon>
        <taxon>Streptophyta</taxon>
        <taxon>Embryophyta</taxon>
        <taxon>Tracheophyta</taxon>
        <taxon>Spermatophyta</taxon>
        <taxon>Magnoliopsida</taxon>
        <taxon>eudicotyledons</taxon>
        <taxon>Gunneridae</taxon>
        <taxon>Pentapetalae</taxon>
        <taxon>rosids</taxon>
        <taxon>fabids</taxon>
        <taxon>Malpighiales</taxon>
        <taxon>Salicaceae</taxon>
        <taxon>Saliceae</taxon>
        <taxon>Salix</taxon>
    </lineage>
</organism>
<comment type="caution">
    <text evidence="3">The sequence shown here is derived from an EMBL/GenBank/DDBJ whole genome shotgun (WGS) entry which is preliminary data.</text>
</comment>
<name>A0A9Q0SM43_9ROSI</name>
<dbReference type="GO" id="GO:0052725">
    <property type="term" value="F:inositol-1,3,4-trisphosphate 6-kinase activity"/>
    <property type="evidence" value="ECO:0007669"/>
    <property type="project" value="InterPro"/>
</dbReference>